<dbReference type="PANTHER" id="PTHR38795:SF1">
    <property type="entry name" value="DUF6604 DOMAIN-CONTAINING PROTEIN"/>
    <property type="match status" value="1"/>
</dbReference>
<reference evidence="3" key="1">
    <citation type="journal article" date="2020" name="Stud. Mycol.">
        <title>101 Dothideomycetes genomes: a test case for predicting lifestyles and emergence of pathogens.</title>
        <authorList>
            <person name="Haridas S."/>
            <person name="Albert R."/>
            <person name="Binder M."/>
            <person name="Bloem J."/>
            <person name="Labutti K."/>
            <person name="Salamov A."/>
            <person name="Andreopoulos B."/>
            <person name="Baker S."/>
            <person name="Barry K."/>
            <person name="Bills G."/>
            <person name="Bluhm B."/>
            <person name="Cannon C."/>
            <person name="Castanera R."/>
            <person name="Culley D."/>
            <person name="Daum C."/>
            <person name="Ezra D."/>
            <person name="Gonzalez J."/>
            <person name="Henrissat B."/>
            <person name="Kuo A."/>
            <person name="Liang C."/>
            <person name="Lipzen A."/>
            <person name="Lutzoni F."/>
            <person name="Magnuson J."/>
            <person name="Mondo S."/>
            <person name="Nolan M."/>
            <person name="Ohm R."/>
            <person name="Pangilinan J."/>
            <person name="Park H.-J."/>
            <person name="Ramirez L."/>
            <person name="Alfaro M."/>
            <person name="Sun H."/>
            <person name="Tritt A."/>
            <person name="Yoshinaga Y."/>
            <person name="Zwiers L.-H."/>
            <person name="Turgeon B."/>
            <person name="Goodwin S."/>
            <person name="Spatafora J."/>
            <person name="Crous P."/>
            <person name="Grigoriev I."/>
        </authorList>
    </citation>
    <scope>NUCLEOTIDE SEQUENCE</scope>
    <source>
        <strain evidence="3">CBS 119925</strain>
    </source>
</reference>
<gene>
    <name evidence="3" type="ORF">M011DRAFT_510790</name>
</gene>
<name>A0A6A6UZ48_9PLEO</name>
<dbReference type="AlphaFoldDB" id="A0A6A6UZ48"/>
<evidence type="ECO:0000313" key="4">
    <source>
        <dbReference type="Proteomes" id="UP000799440"/>
    </source>
</evidence>
<dbReference type="PANTHER" id="PTHR38795">
    <property type="entry name" value="DUF6604 DOMAIN-CONTAINING PROTEIN"/>
    <property type="match status" value="1"/>
</dbReference>
<sequence>MRLPSTNCLETNQWEDRAPVNWMLAVGTSRLTPIVPQANTYIRHVDVSGVRSLLRPSMGEGAVVHAPRTHGFSEGPPAGGGPITDHINIPYIDTTFIYTKAAWTPIAIKDTQVAIIHKFVTMNQPDTYKQYKKHTNAVTEFLWNNCLAIEGEEKFLKSIENAQTDSKHRLPASQYVRSAEMICQYEQGVRAITPSVLLDLDESIRLRKMHSRSLAILSGVDADFKKKNEAHQHFISVLERVREILRSKASSVEPAHVRQPDEELNITASQKNCYEHLAQFMTGLEEEKKEKASGTASEAKKPRPSKAATRSIQRAKEFLKITQSYVDEYSEIRKANANVWNDYFGGGSPPEALWHAATLTNGACGLLRNMTQEYRFQIEGVKGLEPSLYLAASQFGSLPLFASYLPRGIFEPDNSGRRGELVPVNTSHHGLAPAVDAAMKYWYPKNKKAEKQSRKIQPLTIPDCNCSPLTASKVLGMLQPYCRHQKKTIGTWLLEIMGHNLATVNRGVVDELTSDFARCEADLTVCPWLPIGLQLYIDIFNCQQARARLDRPWVHYSAVQNYVQTAIIRSRPREYNLEYSTIAQWVGVGGGTAKGQERENDPLDCPAMTVEPPTSNAMRHNPVACGLRSLALMRHAQGYAIPQVVKAGLQTKIVLILDTAEAAIGRPLHYDDWQDVAYLYLRHSGPGMLPRGFLRCPWSVYTDVELGDALDHWIFGNGRAFQRLRKLTDIVIGRYKAARDKAAKADPGILQAEAGSEHRTHALITDLSHMLSNPRMNIFFDYVGLNQRCTHVIEKLAQIFWRYPCRTDGRVVGLASTEDVCTRLISALYNHPGSPQNERRRQEAVEVVQDFLTYQTNASMDVMEKISGARYPPGAASNTP</sequence>
<proteinExistence type="predicted"/>
<evidence type="ECO:0000259" key="2">
    <source>
        <dbReference type="Pfam" id="PF20253"/>
    </source>
</evidence>
<dbReference type="InterPro" id="IPR046539">
    <property type="entry name" value="DUF6604"/>
</dbReference>
<organism evidence="3 4">
    <name type="scientific">Sporormia fimetaria CBS 119925</name>
    <dbReference type="NCBI Taxonomy" id="1340428"/>
    <lineage>
        <taxon>Eukaryota</taxon>
        <taxon>Fungi</taxon>
        <taxon>Dikarya</taxon>
        <taxon>Ascomycota</taxon>
        <taxon>Pezizomycotina</taxon>
        <taxon>Dothideomycetes</taxon>
        <taxon>Pleosporomycetidae</taxon>
        <taxon>Pleosporales</taxon>
        <taxon>Sporormiaceae</taxon>
        <taxon>Sporormia</taxon>
    </lineage>
</organism>
<feature type="domain" description="DUF6604" evidence="2">
    <location>
        <begin position="129"/>
        <end position="373"/>
    </location>
</feature>
<evidence type="ECO:0000256" key="1">
    <source>
        <dbReference type="SAM" id="MobiDB-lite"/>
    </source>
</evidence>
<dbReference type="EMBL" id="MU006604">
    <property type="protein sequence ID" value="KAF2742744.1"/>
    <property type="molecule type" value="Genomic_DNA"/>
</dbReference>
<dbReference type="Proteomes" id="UP000799440">
    <property type="component" value="Unassembled WGS sequence"/>
</dbReference>
<dbReference type="OrthoDB" id="5238236at2759"/>
<keyword evidence="4" id="KW-1185">Reference proteome</keyword>
<protein>
    <recommendedName>
        <fullName evidence="2">DUF6604 domain-containing protein</fullName>
    </recommendedName>
</protein>
<feature type="region of interest" description="Disordered" evidence="1">
    <location>
        <begin position="286"/>
        <end position="309"/>
    </location>
</feature>
<evidence type="ECO:0000313" key="3">
    <source>
        <dbReference type="EMBL" id="KAF2742744.1"/>
    </source>
</evidence>
<dbReference type="Pfam" id="PF20253">
    <property type="entry name" value="DUF6604"/>
    <property type="match status" value="1"/>
</dbReference>
<accession>A0A6A6UZ48</accession>